<dbReference type="GO" id="GO:0004851">
    <property type="term" value="F:uroporphyrin-III C-methyltransferase activity"/>
    <property type="evidence" value="ECO:0007669"/>
    <property type="project" value="UniProtKB-EC"/>
</dbReference>
<dbReference type="GO" id="GO:0032259">
    <property type="term" value="P:methylation"/>
    <property type="evidence" value="ECO:0007669"/>
    <property type="project" value="UniProtKB-KW"/>
</dbReference>
<protein>
    <submittedName>
        <fullName evidence="3">Uroporphyrinogen-III C-methyltransferase</fullName>
        <ecNumber evidence="3">2.1.1.107</ecNumber>
    </submittedName>
</protein>
<keyword evidence="3" id="KW-0808">Transferase</keyword>
<dbReference type="InterPro" id="IPR007470">
    <property type="entry name" value="HemX"/>
</dbReference>
<keyword evidence="3" id="KW-0489">Methyltransferase</keyword>
<evidence type="ECO:0000313" key="4">
    <source>
        <dbReference type="Proteomes" id="UP001236657"/>
    </source>
</evidence>
<evidence type="ECO:0000256" key="2">
    <source>
        <dbReference type="SAM" id="Phobius"/>
    </source>
</evidence>
<keyword evidence="2" id="KW-0472">Membrane</keyword>
<dbReference type="PANTHER" id="PTHR38043:SF1">
    <property type="entry name" value="PROTEIN HEMX"/>
    <property type="match status" value="1"/>
</dbReference>
<dbReference type="EMBL" id="CP133218">
    <property type="protein sequence ID" value="WML92401.1"/>
    <property type="molecule type" value="Genomic_DNA"/>
</dbReference>
<organism evidence="3 4">
    <name type="scientific">Thiothrix lacustris</name>
    <dbReference type="NCBI Taxonomy" id="525917"/>
    <lineage>
        <taxon>Bacteria</taxon>
        <taxon>Pseudomonadati</taxon>
        <taxon>Pseudomonadota</taxon>
        <taxon>Gammaproteobacteria</taxon>
        <taxon>Thiotrichales</taxon>
        <taxon>Thiotrichaceae</taxon>
        <taxon>Thiothrix</taxon>
    </lineage>
</organism>
<sequence>MIDKPATHQADNTTFDATVDAVDNLSAEAAKADSPRSASVRFALFIAILSLLFTVIGIAAGYKHWQRMNDRARANASEIATLREQLQSVPASDALDTLRKDLEAKTSKTLTANDQVIQEMSRIQNQTRQFADTVASQVEQVTFLQAKMQQSAAPASASEWQIAEVEFLLQLANRQVHLAQNVRTAITALKEADALLAKAGAVNYLPVRQQIAQDISTLEAAPTPDIAGISQRITALTLSLKPLPALNTSSAKAEPLALGEDNIAAEGNSLWADYKRKVANALDEAIIIRQHDKPIQIQLDADTRLNLFHLLQVRMETLRLLVLERDNAGFHTQLGLIRDVISTYYPDDQAKSLLSELEGFDKLELQPAIPDISASLKQLESARQAEVVQQNAVAEDQAKPAEELTDEPIEPSTENAKKEGGKQE</sequence>
<keyword evidence="4" id="KW-1185">Reference proteome</keyword>
<feature type="region of interest" description="Disordered" evidence="1">
    <location>
        <begin position="388"/>
        <end position="424"/>
    </location>
</feature>
<name>A0ABY9MWJ8_9GAMM</name>
<gene>
    <name evidence="3" type="ORF">RCF98_08670</name>
</gene>
<evidence type="ECO:0000256" key="1">
    <source>
        <dbReference type="SAM" id="MobiDB-lite"/>
    </source>
</evidence>
<reference evidence="3 4" key="1">
    <citation type="submission" date="2023-08" db="EMBL/GenBank/DDBJ databases">
        <title>New molecular markers tilS and rpoB for phylogenetic and monitoring studies of the genus Thiothrix biodiversity.</title>
        <authorList>
            <person name="Ravin N.V."/>
            <person name="Smolyakov D."/>
            <person name="Markov N.D."/>
            <person name="Beletsky A.V."/>
            <person name="Mardanov A.V."/>
            <person name="Rudenko T.S."/>
            <person name="Grabovich M.Y."/>
        </authorList>
    </citation>
    <scope>NUCLEOTIDE SEQUENCE [LARGE SCALE GENOMIC DNA]</scope>
    <source>
        <strain evidence="3 4">MK1</strain>
    </source>
</reference>
<feature type="transmembrane region" description="Helical" evidence="2">
    <location>
        <begin position="42"/>
        <end position="62"/>
    </location>
</feature>
<proteinExistence type="predicted"/>
<dbReference type="RefSeq" id="WP_308897736.1">
    <property type="nucleotide sequence ID" value="NZ_CP133218.1"/>
</dbReference>
<keyword evidence="2" id="KW-0812">Transmembrane</keyword>
<feature type="compositionally biased region" description="Basic and acidic residues" evidence="1">
    <location>
        <begin position="415"/>
        <end position="424"/>
    </location>
</feature>
<evidence type="ECO:0000313" key="3">
    <source>
        <dbReference type="EMBL" id="WML92401.1"/>
    </source>
</evidence>
<accession>A0ABY9MWJ8</accession>
<dbReference type="EC" id="2.1.1.107" evidence="3"/>
<dbReference type="PANTHER" id="PTHR38043">
    <property type="entry name" value="PROTEIN HEMX"/>
    <property type="match status" value="1"/>
</dbReference>
<dbReference type="Proteomes" id="UP001236657">
    <property type="component" value="Chromosome"/>
</dbReference>
<dbReference type="Pfam" id="PF04375">
    <property type="entry name" value="HemX"/>
    <property type="match status" value="1"/>
</dbReference>
<keyword evidence="2" id="KW-1133">Transmembrane helix</keyword>